<dbReference type="Proteomes" id="UP000230423">
    <property type="component" value="Unassembled WGS sequence"/>
</dbReference>
<gene>
    <name evidence="1" type="ORF">TELCIR_06090</name>
</gene>
<evidence type="ECO:0000313" key="2">
    <source>
        <dbReference type="Proteomes" id="UP000230423"/>
    </source>
</evidence>
<reference evidence="1 2" key="1">
    <citation type="submission" date="2015-09" db="EMBL/GenBank/DDBJ databases">
        <title>Draft genome of the parasitic nematode Teladorsagia circumcincta isolate WARC Sus (inbred).</title>
        <authorList>
            <person name="Mitreva M."/>
        </authorList>
    </citation>
    <scope>NUCLEOTIDE SEQUENCE [LARGE SCALE GENOMIC DNA]</scope>
    <source>
        <strain evidence="1 2">S</strain>
    </source>
</reference>
<name>A0A2G9UPC1_TELCI</name>
<dbReference type="AlphaFoldDB" id="A0A2G9UPC1"/>
<evidence type="ECO:0000313" key="1">
    <source>
        <dbReference type="EMBL" id="PIO72003.1"/>
    </source>
</evidence>
<organism evidence="1 2">
    <name type="scientific">Teladorsagia circumcincta</name>
    <name type="common">Brown stomach worm</name>
    <name type="synonym">Ostertagia circumcincta</name>
    <dbReference type="NCBI Taxonomy" id="45464"/>
    <lineage>
        <taxon>Eukaryota</taxon>
        <taxon>Metazoa</taxon>
        <taxon>Ecdysozoa</taxon>
        <taxon>Nematoda</taxon>
        <taxon>Chromadorea</taxon>
        <taxon>Rhabditida</taxon>
        <taxon>Rhabditina</taxon>
        <taxon>Rhabditomorpha</taxon>
        <taxon>Strongyloidea</taxon>
        <taxon>Trichostrongylidae</taxon>
        <taxon>Teladorsagia</taxon>
    </lineage>
</organism>
<dbReference type="OrthoDB" id="5840750at2759"/>
<dbReference type="EMBL" id="KZ345796">
    <property type="protein sequence ID" value="PIO72003.1"/>
    <property type="molecule type" value="Genomic_DNA"/>
</dbReference>
<sequence length="83" mass="9895">MKGPKCKRFEKKVDANVKWKPLQNWSERMIDQVFERAEPGEEIELKITVDFKNAPKYETPQQKQELIQKIVQIEANYIPKSVY</sequence>
<protein>
    <submittedName>
        <fullName evidence="1">Uncharacterized protein</fullName>
    </submittedName>
</protein>
<proteinExistence type="predicted"/>
<accession>A0A2G9UPC1</accession>
<keyword evidence="2" id="KW-1185">Reference proteome</keyword>